<keyword evidence="3" id="KW-1185">Reference proteome</keyword>
<sequence length="984" mass="109336">MDIAAALLPRTATFAAYRDCLRGQSVVVCGCGESAALLQDAARFTTIGVNDIGRLFDPTYLVVVNPRAQFRSDRFRHVERSRAKALFTHLDLGRVDPPVVRFPLGTFAGTDLDAHALHYTQNSPYVAACLAAYMGAARIGLLGVDFTDHHFFARTGRHPLAGRLAQIDREYGALAEALRARGVALENLSPASRLQSLPRASLAEFASGEAARPVARPARRVFVANYRFLSCGEVFADGLRHAAEQLGVEHAAARWDDPRLPEKVAAFAPDLLLVVHGRRFAQRWGARFARWRTAVWLTDEPYEVDDTASWSSRFDLVFANDPATLDRHGHAHYVPMAYDPQVYRPGEGARAYRVGFIGGGNPNRERCLAALADAGLLGYVVGGPWRSPALQRLCLAANVPALRTAELYRQTEVVVNVFREKHHFNARGVAAHAMNPRIYEALACGAAVVSERRAEIAQVFPELPQFDGPDDLVRQVRHLLDDRSGLADLRAACTARLAGHSYGDRLARMLEIASAGAAAPAPAPARLPPAAVVAPQPARPPAARTVASPPRRAARLEPMPFDAPPRRNLLYHVWPVRGPTWRWNLDELLQRVDLFNGRRIVGIACDERTDPPEAVQEHLAGHGFEFVVVANDASGEGATFAAMMERVASTERNELTFYAHAKGVKYEPQAPPAVRRWAEVQYAVTLDDWVRVREDLVRHAMTGLFRRHGRFRNHESVGAWHYSGTFFWMRHAHVFRRHWREVPRFYGGVEAWPGTLFAAEETGCLLMDQLRDLPYRDAFWKQRGEPAFRQWKAGMRSVPVPAGLAAPAPFEGHAWPRLEQKPQEFAWWLDRLLREDVRELLVVGAGWGGEEWHMARRFREAGRTLSITTLAPEARREWHEAAQDARARFGQQLVLATQACGVPQRVDAAFVDGEHGYRACRGDVALATSRGARLVGLHDIVDSDWHAQNRCCVSRVWAELRAAGGTEELASGEWGGMGIARVLP</sequence>
<gene>
    <name evidence="2" type="ORF">H8N03_10835</name>
</gene>
<dbReference type="EMBL" id="JACORT010000003">
    <property type="protein sequence ID" value="MBC5783441.1"/>
    <property type="molecule type" value="Genomic_DNA"/>
</dbReference>
<reference evidence="2" key="1">
    <citation type="submission" date="2020-08" db="EMBL/GenBank/DDBJ databases">
        <title>Ramlibacter sp. USB13 16S ribosomal RNA gene genome sequencing and assembly.</title>
        <authorList>
            <person name="Kang M."/>
        </authorList>
    </citation>
    <scope>NUCLEOTIDE SEQUENCE</scope>
    <source>
        <strain evidence="2">USB13</strain>
    </source>
</reference>
<organism evidence="2 3">
    <name type="scientific">Ramlibacter cellulosilyticus</name>
    <dbReference type="NCBI Taxonomy" id="2764187"/>
    <lineage>
        <taxon>Bacteria</taxon>
        <taxon>Pseudomonadati</taxon>
        <taxon>Pseudomonadota</taxon>
        <taxon>Betaproteobacteria</taxon>
        <taxon>Burkholderiales</taxon>
        <taxon>Comamonadaceae</taxon>
        <taxon>Ramlibacter</taxon>
    </lineage>
</organism>
<dbReference type="InterPro" id="IPR055259">
    <property type="entry name" value="YkvP/CgeB_Glyco_trans-like"/>
</dbReference>
<feature type="domain" description="Spore protein YkvP/CgeB glycosyl transferase-like" evidence="1">
    <location>
        <begin position="364"/>
        <end position="511"/>
    </location>
</feature>
<evidence type="ECO:0000313" key="3">
    <source>
        <dbReference type="Proteomes" id="UP000608513"/>
    </source>
</evidence>
<name>A0A923MR52_9BURK</name>
<dbReference type="AlphaFoldDB" id="A0A923MR52"/>
<dbReference type="SUPFAM" id="SSF53756">
    <property type="entry name" value="UDP-Glycosyltransferase/glycogen phosphorylase"/>
    <property type="match status" value="1"/>
</dbReference>
<dbReference type="Gene3D" id="3.90.1480.10">
    <property type="entry name" value="Alpha-2,3-sialyltransferase"/>
    <property type="match status" value="1"/>
</dbReference>
<comment type="caution">
    <text evidence="2">The sequence shown here is derived from an EMBL/GenBank/DDBJ whole genome shotgun (WGS) entry which is preliminary data.</text>
</comment>
<evidence type="ECO:0000313" key="2">
    <source>
        <dbReference type="EMBL" id="MBC5783441.1"/>
    </source>
</evidence>
<dbReference type="RefSeq" id="WP_187076175.1">
    <property type="nucleotide sequence ID" value="NZ_JACORT010000003.1"/>
</dbReference>
<dbReference type="Pfam" id="PF13524">
    <property type="entry name" value="Glyco_trans_1_2"/>
    <property type="match status" value="1"/>
</dbReference>
<accession>A0A923MR52</accession>
<dbReference type="Proteomes" id="UP000608513">
    <property type="component" value="Unassembled WGS sequence"/>
</dbReference>
<evidence type="ECO:0000259" key="1">
    <source>
        <dbReference type="Pfam" id="PF13524"/>
    </source>
</evidence>
<protein>
    <submittedName>
        <fullName evidence="2">Glycosyltransferase</fullName>
    </submittedName>
</protein>
<proteinExistence type="predicted"/>